<dbReference type="PROSITE" id="PS00012">
    <property type="entry name" value="PHOSPHOPANTETHEINE"/>
    <property type="match status" value="1"/>
</dbReference>
<comment type="caution">
    <text evidence="5">The sequence shown here is derived from an EMBL/GenBank/DDBJ whole genome shotgun (WGS) entry which is preliminary data.</text>
</comment>
<dbReference type="InterPro" id="IPR001242">
    <property type="entry name" value="Condensation_dom"/>
</dbReference>
<evidence type="ECO:0000256" key="2">
    <source>
        <dbReference type="ARBA" id="ARBA00022450"/>
    </source>
</evidence>
<dbReference type="GO" id="GO:0008610">
    <property type="term" value="P:lipid biosynthetic process"/>
    <property type="evidence" value="ECO:0007669"/>
    <property type="project" value="UniProtKB-ARBA"/>
</dbReference>
<keyword evidence="3" id="KW-0597">Phosphoprotein</keyword>
<dbReference type="Pfam" id="PF00501">
    <property type="entry name" value="AMP-binding"/>
    <property type="match status" value="1"/>
</dbReference>
<dbReference type="SUPFAM" id="SSF53335">
    <property type="entry name" value="S-adenosyl-L-methionine-dependent methyltransferases"/>
    <property type="match status" value="1"/>
</dbReference>
<evidence type="ECO:0000259" key="4">
    <source>
        <dbReference type="PROSITE" id="PS50075"/>
    </source>
</evidence>
<dbReference type="Gene3D" id="3.40.50.150">
    <property type="entry name" value="Vaccinia Virus protein VP39"/>
    <property type="match status" value="1"/>
</dbReference>
<reference evidence="5 6" key="1">
    <citation type="journal article" date="2019" name="Sci. Rep.">
        <title>Extended insight into the Mycobacterium chelonae-abscessus complex through whole genome sequencing of Mycobacterium salmoniphilum outbreak and Mycobacterium salmoniphilum-like strains.</title>
        <authorList>
            <person name="Behra P.R.K."/>
            <person name="Das S."/>
            <person name="Pettersson B.M.F."/>
            <person name="Shirreff L."/>
            <person name="DuCote T."/>
            <person name="Jacobsson K.G."/>
            <person name="Ennis D.G."/>
            <person name="Kirsebom L.A."/>
        </authorList>
    </citation>
    <scope>NUCLEOTIDE SEQUENCE [LARGE SCALE GENOMIC DNA]</scope>
    <source>
        <strain evidence="5 6">DE 4585</strain>
    </source>
</reference>
<dbReference type="SUPFAM" id="SSF47336">
    <property type="entry name" value="ACP-like"/>
    <property type="match status" value="1"/>
</dbReference>
<dbReference type="GO" id="GO:0005737">
    <property type="term" value="C:cytoplasm"/>
    <property type="evidence" value="ECO:0007669"/>
    <property type="project" value="TreeGrafter"/>
</dbReference>
<dbReference type="GO" id="GO:0043041">
    <property type="term" value="P:amino acid activation for nonribosomal peptide biosynthetic process"/>
    <property type="evidence" value="ECO:0007669"/>
    <property type="project" value="TreeGrafter"/>
</dbReference>
<proteinExistence type="predicted"/>
<dbReference type="InterPro" id="IPR000873">
    <property type="entry name" value="AMP-dep_synth/lig_dom"/>
</dbReference>
<dbReference type="PROSITE" id="PS00455">
    <property type="entry name" value="AMP_BINDING"/>
    <property type="match status" value="1"/>
</dbReference>
<dbReference type="UniPathway" id="UPA00011"/>
<feature type="domain" description="Carrier" evidence="4">
    <location>
        <begin position="1378"/>
        <end position="1452"/>
    </location>
</feature>
<dbReference type="CDD" id="cd02440">
    <property type="entry name" value="AdoMet_MTases"/>
    <property type="match status" value="1"/>
</dbReference>
<dbReference type="Pfam" id="PF08241">
    <property type="entry name" value="Methyltransf_11"/>
    <property type="match status" value="1"/>
</dbReference>
<evidence type="ECO:0000313" key="6">
    <source>
        <dbReference type="Proteomes" id="UP000295117"/>
    </source>
</evidence>
<dbReference type="FunFam" id="3.40.50.12780:FF:000012">
    <property type="entry name" value="Non-ribosomal peptide synthetase"/>
    <property type="match status" value="1"/>
</dbReference>
<dbReference type="RefSeq" id="WP_134065786.1">
    <property type="nucleotide sequence ID" value="NZ_PECG01000009.1"/>
</dbReference>
<dbReference type="FunFam" id="1.10.1200.10:FF:000005">
    <property type="entry name" value="Nonribosomal peptide synthetase 1"/>
    <property type="match status" value="1"/>
</dbReference>
<accession>A0A4R8S1F4</accession>
<dbReference type="FunFam" id="3.40.50.980:FF:000001">
    <property type="entry name" value="Non-ribosomal peptide synthetase"/>
    <property type="match status" value="1"/>
</dbReference>
<dbReference type="InterPro" id="IPR036736">
    <property type="entry name" value="ACP-like_sf"/>
</dbReference>
<dbReference type="InterPro" id="IPR020845">
    <property type="entry name" value="AMP-binding_CS"/>
</dbReference>
<dbReference type="Gene3D" id="1.10.1200.10">
    <property type="entry name" value="ACP-like"/>
    <property type="match status" value="1"/>
</dbReference>
<evidence type="ECO:0000256" key="3">
    <source>
        <dbReference type="ARBA" id="ARBA00022553"/>
    </source>
</evidence>
<gene>
    <name evidence="5" type="primary">cmdD</name>
    <name evidence="5" type="ORF">DE4585_01727</name>
</gene>
<dbReference type="Pfam" id="PF00668">
    <property type="entry name" value="Condensation"/>
    <property type="match status" value="2"/>
</dbReference>
<dbReference type="InterPro" id="IPR013216">
    <property type="entry name" value="Methyltransf_11"/>
</dbReference>
<dbReference type="InterPro" id="IPR045851">
    <property type="entry name" value="AMP-bd_C_sf"/>
</dbReference>
<dbReference type="InterPro" id="IPR009081">
    <property type="entry name" value="PP-bd_ACP"/>
</dbReference>
<protein>
    <submittedName>
        <fullName evidence="5">Chondramide synthase cmdD</fullName>
    </submittedName>
</protein>
<dbReference type="Gene3D" id="3.30.559.30">
    <property type="entry name" value="Nonribosomal peptide synthetase, condensation domain"/>
    <property type="match status" value="2"/>
</dbReference>
<dbReference type="GO" id="GO:0044550">
    <property type="term" value="P:secondary metabolite biosynthetic process"/>
    <property type="evidence" value="ECO:0007669"/>
    <property type="project" value="TreeGrafter"/>
</dbReference>
<dbReference type="FunFam" id="2.30.38.10:FF:000001">
    <property type="entry name" value="Non-ribosomal peptide synthetase PvdI"/>
    <property type="match status" value="1"/>
</dbReference>
<dbReference type="Pfam" id="PF00550">
    <property type="entry name" value="PP-binding"/>
    <property type="match status" value="1"/>
</dbReference>
<evidence type="ECO:0000313" key="5">
    <source>
        <dbReference type="EMBL" id="TDZ82935.1"/>
    </source>
</evidence>
<dbReference type="Gene3D" id="3.40.50.980">
    <property type="match status" value="2"/>
</dbReference>
<dbReference type="SUPFAM" id="SSF52777">
    <property type="entry name" value="CoA-dependent acyltransferases"/>
    <property type="match status" value="4"/>
</dbReference>
<dbReference type="Proteomes" id="UP000295117">
    <property type="component" value="Unassembled WGS sequence"/>
</dbReference>
<sequence length="1921" mass="208146">MDAQHLQRLELTRAQSEQWMAVDPADGSAGNLAHCVELTGAVDFQLLAQACNDELAASGAGLTRFSEHEDLPYQWLSPDLGRDLLWVDLTEEGNPVAAAYSWMRGDYTEPLAMMCNPLTLWALIKVGPDHYFWYVRSHHAVVDGHGGLGITARIADCYSAKIQGNEPAPYRGLSIPELIALEQEYTNSEDFAQDRDYWAERTSELKVAVHNRGAGAQRISEHRAQDGFSSDMSVRLEAVAAAAGTSVARVLTAALCGFESVLSGQETGIVALAVAGRRTAALKLSGGMISNAIPIGLHCGYPVTRDGLIEAAITEVYTGLPHARYRFEDIRRDAGAVGQERNAFGPTVNILLVDNMVRLGAAVGRYEILTSGNTEYLHFDVYRSGPQNLICINLIGNDAFFTAADIRERLDQCMRYLHEFLSAPGDTPLGKIEMLDDEERRLVLAWGDGDEFAKPAVVSEKISLAEIFEERMATHVGEVAVRSGGTSWTYREFASRVNRLARQLIELGVGPDTVVAVAMVRSVDMLVSMYAVIVAGGAYLPMDPASPENRNSHIAEVTAPHLVLTRSGDPHIQGLPAFVPVIAIDSIDLSEFSASPVGDADRTCSLLPGHIAYIIFTSGSTGRPKGVMVDHAAIAAHLGWMQARYELGSTDVVLHKTPATFDVSIWEMLWPILFGARVVIADPDRHTDHAYLEALMRTEQITIVHFVPSVLEVFAAEAGLSACRGLRRIISSGEVLPADLAGRVRAAGVEIHNLYGPTETAIDVTSHQVSVTDTGTVPIGMPVTGTRVLVLDGWLRPVPPGVAGELYVAGIQLARGYVNCPGLTAQRFVACPMAAGERMYRTGDVVRWNASGQLEYLGRQDFQLKLHGVRIEPGEIEAVLTDHPAVDRAVVITHSEGPTKDPRLVGYVSASGNFGAAHEQDTVHRWRDVYDELYGNGTPHQSQRLGSGAEDDFTGWNSSYTGAPIPLDQMREWRDLTVDRIRTLSPRRVLEIGVGSGLILSKIAPLCEVYCGSDLSPVTVARLEERLCEVNEVWARRVHLIVGAADELGEYVTGCFDTVILNSVVQYFPSGLYLRRVIDEALRTLAPGGALFLGDIRSLRYLEEFETGVELARGSDGDIGGVRRRVRRRLSNQHELLVEPHFFSEIARESAGALEHDIQLKRGSSVNELTRYRYDVVLHKMPKPTVSVEKVANVEYVDVDAIRALLLGPGMESVRVEGVPHRGLLTEVRVVEELANSTKGVAALHDSKHVRACGLAEGLLPDDLHAVAADCGYSCAVTWSARRGCMEAVFVPMSALNGRCIVDAYVPGASGRSATPSSNKPMAGVLADEVREFAGTRLPEYMAPSVIMVLDEWPLTASGKLDRAGLPAPMMLQNAYCAPTSEAERVLGGVFAEVLGVDRVGIDDDFFALGGDSILSTQIVARARRLSMVFTSRDVLEKRTVKRLAQCITSEATVPALQEVSGGGVGEMQLSPAARWLMELGGNGCGRFHLSTLVRLPKGIDRRSLVSVLGAVIQRHDMLRARLCRVEVGSQQEWRVIAGAADSIDVDALLRRVQVKSDRGIPKDVWEAAVSELNPFSGAVIRAVWLDYGSDCAGSLLLVAHHLIFDGVSSRILMEDLAAAWVDVEAGRLPAPAPGSTSMRTWLHALHAEAYSGSRVAELAMWKSMIEGPDPLPGVRALDPTVDTTSKIRRVQTLIDADTTSAILGYVSAVSKTQISEILIAALAVAVARWQGRRGVVLPSVLLRLIGHGREELAGADLSRTVGWFNSIYPLRIDLSGIGLEEGPEGVPDVAAVVSAVAQRVQRVPDGGVGYGLLRYLNRDAAQELPDEMPGRICFNYIGQIQTDTKDSGAWKPIIEGLYESMPDPGLPAAAALDITVVVIDGRMIGDFGFPALLFEVREVQELAALWADVVSSLAVTASNR</sequence>
<organism evidence="5 6">
    <name type="scientific">Mycobacteroides salmoniphilum</name>
    <dbReference type="NCBI Taxonomy" id="404941"/>
    <lineage>
        <taxon>Bacteria</taxon>
        <taxon>Bacillati</taxon>
        <taxon>Actinomycetota</taxon>
        <taxon>Actinomycetes</taxon>
        <taxon>Mycobacteriales</taxon>
        <taxon>Mycobacteriaceae</taxon>
        <taxon>Mycobacteroides</taxon>
    </lineage>
</organism>
<dbReference type="SUPFAM" id="SSF56801">
    <property type="entry name" value="Acetyl-CoA synthetase-like"/>
    <property type="match status" value="1"/>
</dbReference>
<dbReference type="InterPro" id="IPR006162">
    <property type="entry name" value="Ppantetheine_attach_site"/>
</dbReference>
<dbReference type="EMBL" id="PECH01000006">
    <property type="protein sequence ID" value="TDZ82935.1"/>
    <property type="molecule type" value="Genomic_DNA"/>
</dbReference>
<dbReference type="PANTHER" id="PTHR45527:SF1">
    <property type="entry name" value="FATTY ACID SYNTHASE"/>
    <property type="match status" value="1"/>
</dbReference>
<dbReference type="GO" id="GO:0008757">
    <property type="term" value="F:S-adenosylmethionine-dependent methyltransferase activity"/>
    <property type="evidence" value="ECO:0007669"/>
    <property type="project" value="InterPro"/>
</dbReference>
<dbReference type="PROSITE" id="PS50075">
    <property type="entry name" value="CARRIER"/>
    <property type="match status" value="1"/>
</dbReference>
<evidence type="ECO:0000256" key="1">
    <source>
        <dbReference type="ARBA" id="ARBA00001957"/>
    </source>
</evidence>
<dbReference type="InterPro" id="IPR029063">
    <property type="entry name" value="SAM-dependent_MTases_sf"/>
</dbReference>
<dbReference type="InterPro" id="IPR023213">
    <property type="entry name" value="CAT-like_dom_sf"/>
</dbReference>
<keyword evidence="2" id="KW-0596">Phosphopantetheine</keyword>
<comment type="cofactor">
    <cofactor evidence="1">
        <name>pantetheine 4'-phosphate</name>
        <dbReference type="ChEBI" id="CHEBI:47942"/>
    </cofactor>
</comment>
<dbReference type="NCBIfam" id="TIGR01733">
    <property type="entry name" value="AA-adenyl-dom"/>
    <property type="match status" value="1"/>
</dbReference>
<dbReference type="PANTHER" id="PTHR45527">
    <property type="entry name" value="NONRIBOSOMAL PEPTIDE SYNTHETASE"/>
    <property type="match status" value="1"/>
</dbReference>
<dbReference type="Gene3D" id="3.30.559.10">
    <property type="entry name" value="Chloramphenicol acetyltransferase-like domain"/>
    <property type="match status" value="2"/>
</dbReference>
<dbReference type="InterPro" id="IPR010071">
    <property type="entry name" value="AA_adenyl_dom"/>
</dbReference>
<dbReference type="Gene3D" id="2.30.38.10">
    <property type="entry name" value="Luciferase, Domain 3"/>
    <property type="match status" value="1"/>
</dbReference>
<dbReference type="Gene3D" id="3.30.300.30">
    <property type="match status" value="2"/>
</dbReference>
<dbReference type="GO" id="GO:0031177">
    <property type="term" value="F:phosphopantetheine binding"/>
    <property type="evidence" value="ECO:0007669"/>
    <property type="project" value="TreeGrafter"/>
</dbReference>
<name>A0A4R8S1F4_9MYCO</name>